<accession>A0A9X0BQT6</accession>
<dbReference type="OrthoDB" id="3538998at2759"/>
<feature type="chain" id="PRO_5040829492" description="Extracellular membrane protein CFEM domain-containing protein" evidence="2">
    <location>
        <begin position="23"/>
        <end position="355"/>
    </location>
</feature>
<protein>
    <recommendedName>
        <fullName evidence="5">Extracellular membrane protein CFEM domain-containing protein</fullName>
    </recommendedName>
</protein>
<feature type="compositionally biased region" description="Polar residues" evidence="1">
    <location>
        <begin position="114"/>
        <end position="127"/>
    </location>
</feature>
<feature type="signal peptide" evidence="2">
    <location>
        <begin position="1"/>
        <end position="22"/>
    </location>
</feature>
<feature type="compositionally biased region" description="Low complexity" evidence="1">
    <location>
        <begin position="100"/>
        <end position="109"/>
    </location>
</feature>
<evidence type="ECO:0000313" key="4">
    <source>
        <dbReference type="Proteomes" id="UP001147760"/>
    </source>
</evidence>
<evidence type="ECO:0000256" key="2">
    <source>
        <dbReference type="SAM" id="SignalP"/>
    </source>
</evidence>
<keyword evidence="4" id="KW-1185">Reference proteome</keyword>
<proteinExistence type="predicted"/>
<dbReference type="EMBL" id="JAPWDO010000003">
    <property type="protein sequence ID" value="KAJ5479345.1"/>
    <property type="molecule type" value="Genomic_DNA"/>
</dbReference>
<reference evidence="3" key="1">
    <citation type="submission" date="2022-12" db="EMBL/GenBank/DDBJ databases">
        <authorList>
            <person name="Petersen C."/>
        </authorList>
    </citation>
    <scope>NUCLEOTIDE SEQUENCE</scope>
    <source>
        <strain evidence="3">IBT 17660</strain>
    </source>
</reference>
<evidence type="ECO:0000313" key="3">
    <source>
        <dbReference type="EMBL" id="KAJ5479345.1"/>
    </source>
</evidence>
<name>A0A9X0BQT6_9EURO</name>
<dbReference type="Proteomes" id="UP001147760">
    <property type="component" value="Unassembled WGS sequence"/>
</dbReference>
<gene>
    <name evidence="3" type="ORF">N7530_004854</name>
</gene>
<dbReference type="AlphaFoldDB" id="A0A9X0BQT6"/>
<sequence>MLSRFLLASAATVAALSGQANAQTNITENDCASSSEYSRCNRDVADKWSSCVRNCNGNGNCVVDCGCESHQKYINCMAESCWNQTHANHIFSRSTPANTNSSCSSTSPSAPVPKSQSPSGPHQTTRPTAAPAISGKVTQTTLSSRNQQVKCMRAVTDKLTTDIGNIPDLSNLDNGLDIANRASDCACCGASASISASWDICPHTEPTLAGADMWGVFFPSDLPNLYTSLPNWAWSSCDATLQETNCKDLGFTDTDKFYKPGDFPNNGTSTLYEVGGTVSAPPSGTVLTWSQASATYTVTATGYDRKAVASQSEYRATATGSDEAFPVQTSDSGAAALRTGGLGALVAGIVAVAML</sequence>
<feature type="region of interest" description="Disordered" evidence="1">
    <location>
        <begin position="100"/>
        <end position="131"/>
    </location>
</feature>
<organism evidence="3 4">
    <name type="scientific">Penicillium desertorum</name>
    <dbReference type="NCBI Taxonomy" id="1303715"/>
    <lineage>
        <taxon>Eukaryota</taxon>
        <taxon>Fungi</taxon>
        <taxon>Dikarya</taxon>
        <taxon>Ascomycota</taxon>
        <taxon>Pezizomycotina</taxon>
        <taxon>Eurotiomycetes</taxon>
        <taxon>Eurotiomycetidae</taxon>
        <taxon>Eurotiales</taxon>
        <taxon>Aspergillaceae</taxon>
        <taxon>Penicillium</taxon>
    </lineage>
</organism>
<evidence type="ECO:0000256" key="1">
    <source>
        <dbReference type="SAM" id="MobiDB-lite"/>
    </source>
</evidence>
<reference evidence="3" key="2">
    <citation type="journal article" date="2023" name="IMA Fungus">
        <title>Comparative genomic study of the Penicillium genus elucidates a diverse pangenome and 15 lateral gene transfer events.</title>
        <authorList>
            <person name="Petersen C."/>
            <person name="Sorensen T."/>
            <person name="Nielsen M.R."/>
            <person name="Sondergaard T.E."/>
            <person name="Sorensen J.L."/>
            <person name="Fitzpatrick D.A."/>
            <person name="Frisvad J.C."/>
            <person name="Nielsen K.L."/>
        </authorList>
    </citation>
    <scope>NUCLEOTIDE SEQUENCE</scope>
    <source>
        <strain evidence="3">IBT 17660</strain>
    </source>
</reference>
<evidence type="ECO:0008006" key="5">
    <source>
        <dbReference type="Google" id="ProtNLM"/>
    </source>
</evidence>
<keyword evidence="2" id="KW-0732">Signal</keyword>
<comment type="caution">
    <text evidence="3">The sequence shown here is derived from an EMBL/GenBank/DDBJ whole genome shotgun (WGS) entry which is preliminary data.</text>
</comment>